<feature type="compositionally biased region" description="Basic and acidic residues" evidence="1">
    <location>
        <begin position="155"/>
        <end position="167"/>
    </location>
</feature>
<reference evidence="5 6" key="1">
    <citation type="journal article" date="2018" name="BMC Genomics">
        <title>Genomic evidence for intraspecific hybridization in a clonal and extremely halotolerant yeast.</title>
        <authorList>
            <person name="Gostincar C."/>
            <person name="Stajich J.E."/>
            <person name="Zupancic J."/>
            <person name="Zalar P."/>
            <person name="Gunde-Cimerman N."/>
        </authorList>
    </citation>
    <scope>NUCLEOTIDE SEQUENCE [LARGE SCALE GENOMIC DNA]</scope>
    <source>
        <strain evidence="4 6">EXF-6651</strain>
        <strain evidence="3 5">EXF-6669</strain>
    </source>
</reference>
<evidence type="ECO:0000313" key="3">
    <source>
        <dbReference type="EMBL" id="RMX93397.1"/>
    </source>
</evidence>
<dbReference type="EMBL" id="QWIM01002585">
    <property type="protein sequence ID" value="RMY10884.1"/>
    <property type="molecule type" value="Genomic_DNA"/>
</dbReference>
<feature type="non-terminal residue" evidence="3">
    <location>
        <position position="1"/>
    </location>
</feature>
<evidence type="ECO:0000313" key="6">
    <source>
        <dbReference type="Proteomes" id="UP000276864"/>
    </source>
</evidence>
<dbReference type="OrthoDB" id="2152680at2759"/>
<feature type="domain" description="DUF4484" evidence="2">
    <location>
        <begin position="200"/>
        <end position="302"/>
    </location>
</feature>
<name>A0A3M6XRJ4_HORWE</name>
<dbReference type="Pfam" id="PF14831">
    <property type="entry name" value="DUF4484"/>
    <property type="match status" value="2"/>
</dbReference>
<protein>
    <recommendedName>
        <fullName evidence="2">DUF4484 domain-containing protein</fullName>
    </recommendedName>
</protein>
<accession>A0A3M6XRJ4</accession>
<gene>
    <name evidence="4" type="ORF">D0866_14426</name>
    <name evidence="3" type="ORF">D0867_14218</name>
</gene>
<evidence type="ECO:0000256" key="1">
    <source>
        <dbReference type="SAM" id="MobiDB-lite"/>
    </source>
</evidence>
<dbReference type="AlphaFoldDB" id="A0A3M6XRJ4"/>
<proteinExistence type="predicted"/>
<comment type="caution">
    <text evidence="3">The sequence shown here is derived from an EMBL/GenBank/DDBJ whole genome shotgun (WGS) entry which is preliminary data.</text>
</comment>
<dbReference type="InterPro" id="IPR018626">
    <property type="entry name" value="LCHN/Anr2"/>
</dbReference>
<dbReference type="PANTHER" id="PTHR28153">
    <property type="entry name" value="PROTEIN, PUTATIVE-RELATED"/>
    <property type="match status" value="1"/>
</dbReference>
<dbReference type="InterPro" id="IPR028115">
    <property type="entry name" value="DUF4484"/>
</dbReference>
<dbReference type="Proteomes" id="UP000271337">
    <property type="component" value="Unassembled WGS sequence"/>
</dbReference>
<dbReference type="Proteomes" id="UP000276864">
    <property type="component" value="Unassembled WGS sequence"/>
</dbReference>
<dbReference type="GO" id="GO:0005811">
    <property type="term" value="C:lipid droplet"/>
    <property type="evidence" value="ECO:0007669"/>
    <property type="project" value="TreeGrafter"/>
</dbReference>
<dbReference type="PANTHER" id="PTHR28153:SF1">
    <property type="entry name" value="DUF4484 DOMAIN-CONTAINING PROTEIN"/>
    <property type="match status" value="1"/>
</dbReference>
<feature type="region of interest" description="Disordered" evidence="1">
    <location>
        <begin position="153"/>
        <end position="176"/>
    </location>
</feature>
<dbReference type="Pfam" id="PF09804">
    <property type="entry name" value="DENND11"/>
    <property type="match status" value="1"/>
</dbReference>
<sequence length="590" mass="66513">AFAQEEADSQHRNARFCAIGALVPSAHVQRNCSMVYIASILSSLPRTACEVLSADAEPLARTDSLFSVGISDIRLLSETSSRAGWIATTTDDILGEKQQLWDVLVELTPRERGSEKRWPRLRTSDGRVIQATQRDLRRYRLLRGELRRMRQARTRYRDSVEQDRQQSGDDDQTPLMRSATLLNDSEGHQGLRGDEDEVAEPVSWAALAYNGFMWWASTGEEDVSAMEESEADRELLSDLPDVQSVMEDPSSRAANGEHDDAEEELIDSQEVATVLTAFFHRITGLIVGTLADIVAEADDETEVGIEEDVIDISAEDVKKMGLDIWSERDREFVEEAAYFQKEMRTQPHSPSNAEMSEESELPDMTGVDLDAYKMPFDGELLERFLDYPPVEAPGIMTVDSLLKWISSTEVKGYLQQWKNRVLSLEKRCAMIETSFSLGERSAWDIIDTLARLCFSCDSSSVFDLGDAFEMTAYVARCIALASDRKGTPLQGIVAKKPYWSFEVAVRLLITAYCDMRDHNTGHFMRLLEGPALPRFTAQELRLSHGMVRFNNKAAFKDSEKEGLWAYNNLKVDWSFLNLDERPPHSGAITE</sequence>
<dbReference type="EMBL" id="QWIL01002612">
    <property type="protein sequence ID" value="RMX93397.1"/>
    <property type="molecule type" value="Genomic_DNA"/>
</dbReference>
<dbReference type="InterPro" id="IPR053056">
    <property type="entry name" value="Lipid_Metab_Assoc_Protein"/>
</dbReference>
<evidence type="ECO:0000313" key="4">
    <source>
        <dbReference type="EMBL" id="RMY10884.1"/>
    </source>
</evidence>
<feature type="region of interest" description="Disordered" evidence="1">
    <location>
        <begin position="223"/>
        <end position="263"/>
    </location>
</feature>
<evidence type="ECO:0000259" key="2">
    <source>
        <dbReference type="Pfam" id="PF14831"/>
    </source>
</evidence>
<organism evidence="3 5">
    <name type="scientific">Hortaea werneckii</name>
    <name type="common">Black yeast</name>
    <name type="synonym">Cladosporium werneckii</name>
    <dbReference type="NCBI Taxonomy" id="91943"/>
    <lineage>
        <taxon>Eukaryota</taxon>
        <taxon>Fungi</taxon>
        <taxon>Dikarya</taxon>
        <taxon>Ascomycota</taxon>
        <taxon>Pezizomycotina</taxon>
        <taxon>Dothideomycetes</taxon>
        <taxon>Dothideomycetidae</taxon>
        <taxon>Mycosphaerellales</taxon>
        <taxon>Teratosphaeriaceae</taxon>
        <taxon>Hortaea</taxon>
    </lineage>
</organism>
<evidence type="ECO:0000313" key="5">
    <source>
        <dbReference type="Proteomes" id="UP000271337"/>
    </source>
</evidence>
<feature type="domain" description="DUF4484" evidence="2">
    <location>
        <begin position="307"/>
        <end position="342"/>
    </location>
</feature>